<dbReference type="Pfam" id="PF04230">
    <property type="entry name" value="PS_pyruv_trans"/>
    <property type="match status" value="1"/>
</dbReference>
<dbReference type="GO" id="GO:0016740">
    <property type="term" value="F:transferase activity"/>
    <property type="evidence" value="ECO:0007669"/>
    <property type="project" value="UniProtKB-KW"/>
</dbReference>
<keyword evidence="1" id="KW-1133">Transmembrane helix</keyword>
<dbReference type="RefSeq" id="WP_098038108.1">
    <property type="nucleotide sequence ID" value="NZ_CWGJ01000011.1"/>
</dbReference>
<keyword evidence="3" id="KW-0808">Transferase</keyword>
<dbReference type="EMBL" id="CWGJ01000011">
    <property type="protein sequence ID" value="CRX38264.1"/>
    <property type="molecule type" value="Genomic_DNA"/>
</dbReference>
<keyword evidence="4" id="KW-1185">Reference proteome</keyword>
<dbReference type="OrthoDB" id="5672604at2"/>
<dbReference type="InterPro" id="IPR007345">
    <property type="entry name" value="Polysacch_pyruvyl_Trfase"/>
</dbReference>
<proteinExistence type="predicted"/>
<organism evidence="3 4">
    <name type="scientific">Estrella lausannensis</name>
    <dbReference type="NCBI Taxonomy" id="483423"/>
    <lineage>
        <taxon>Bacteria</taxon>
        <taxon>Pseudomonadati</taxon>
        <taxon>Chlamydiota</taxon>
        <taxon>Chlamydiia</taxon>
        <taxon>Parachlamydiales</taxon>
        <taxon>Candidatus Criblamydiaceae</taxon>
        <taxon>Estrella</taxon>
    </lineage>
</organism>
<evidence type="ECO:0000313" key="3">
    <source>
        <dbReference type="EMBL" id="CRX38264.1"/>
    </source>
</evidence>
<gene>
    <name evidence="3" type="ORF">ELAC_0915</name>
</gene>
<feature type="transmembrane region" description="Helical" evidence="1">
    <location>
        <begin position="12"/>
        <end position="35"/>
    </location>
</feature>
<feature type="domain" description="Polysaccharide pyruvyl transferase" evidence="2">
    <location>
        <begin position="39"/>
        <end position="261"/>
    </location>
</feature>
<evidence type="ECO:0000256" key="1">
    <source>
        <dbReference type="SAM" id="Phobius"/>
    </source>
</evidence>
<reference evidence="4" key="1">
    <citation type="submission" date="2015-06" db="EMBL/GenBank/DDBJ databases">
        <authorList>
            <person name="Bertelli C."/>
        </authorList>
    </citation>
    <scope>NUCLEOTIDE SEQUENCE [LARGE SCALE GENOMIC DNA]</scope>
    <source>
        <strain evidence="4">CRIB-30</strain>
    </source>
</reference>
<dbReference type="Proteomes" id="UP000220251">
    <property type="component" value="Unassembled WGS sequence"/>
</dbReference>
<evidence type="ECO:0000259" key="2">
    <source>
        <dbReference type="Pfam" id="PF04230"/>
    </source>
</evidence>
<accession>A0A0H5DRF5</accession>
<name>A0A0H5DRF5_9BACT</name>
<keyword evidence="1" id="KW-0472">Membrane</keyword>
<evidence type="ECO:0000313" key="4">
    <source>
        <dbReference type="Proteomes" id="UP000220251"/>
    </source>
</evidence>
<protein>
    <submittedName>
        <fullName evidence="3">Polysaccharide pyruvyl transferase</fullName>
    </submittedName>
</protein>
<sequence length="324" mass="37109">MNRIKEIKLKSITILVTISLFYTNFLGAAFGYVSYTSLNIGDDIQALAAKQFLPDKSVPIDREFIGEFTYPEPVHAIINGWFMHTKDFCWYRPDVAAPLKSWPPSPFIDPMLISIHLTDGFIPFAFTEEAVQYMKNHGPVGARDYPTLHELQKRGIPSYFSGCLTLTLKNIYNERENIIYAVDLDKECLDYLRAHTKAKVIPITHSIHHEMFLKLTNEQRMSLANTLLKRYMKAKCVVTGRLHASMPCLGLETPVLLIRNNYDPRFDGLGELAHRCSKEELLSGSAPFDFDNPPKNPEHYKVIRENLIQIVSEWVQQKIKKSSS</sequence>
<dbReference type="AlphaFoldDB" id="A0A0H5DRF5"/>
<keyword evidence="1" id="KW-0812">Transmembrane</keyword>